<dbReference type="GO" id="GO:0051301">
    <property type="term" value="P:cell division"/>
    <property type="evidence" value="ECO:0007669"/>
    <property type="project" value="UniProtKB-KW"/>
</dbReference>
<evidence type="ECO:0000259" key="4">
    <source>
        <dbReference type="SMART" id="SM00382"/>
    </source>
</evidence>
<dbReference type="HOGENOM" id="CLU_000688_12_1_1"/>
<keyword evidence="5" id="KW-0131">Cell cycle</keyword>
<dbReference type="InterPro" id="IPR003959">
    <property type="entry name" value="ATPase_AAA_core"/>
</dbReference>
<proteinExistence type="inferred from homology"/>
<gene>
    <name evidence="5" type="ORF">UCREL1_3765</name>
</gene>
<dbReference type="InterPro" id="IPR050168">
    <property type="entry name" value="AAA_ATPase_domain"/>
</dbReference>
<dbReference type="InterPro" id="IPR029067">
    <property type="entry name" value="CDC48_domain_2-like_sf"/>
</dbReference>
<dbReference type="Pfam" id="PF00004">
    <property type="entry name" value="AAA"/>
    <property type="match status" value="1"/>
</dbReference>
<protein>
    <submittedName>
        <fullName evidence="5">Putative cell division control protein cdc48 protein</fullName>
    </submittedName>
</protein>
<dbReference type="Gene3D" id="2.40.40.20">
    <property type="match status" value="1"/>
</dbReference>
<dbReference type="AlphaFoldDB" id="M7SRV6"/>
<sequence>MKVAGTIETGDTKIEISRTASKELRLEHGDFVLVQGKRCYEAILVVCIVDGLGDAIARLNPVACRNLRVKSGNAVTIYKCPYTQPAKRIEIRPISDVREGVPEASVEALLKLHFERERAVHENDIFMVGDDTIEVEFRVILVEPQGYGIVNNDTLIARRVQHTPWGDIDATGAIRYEKIGGYDAQLQQIRTIIDASVQQDRDLRLAGNRTVHNILLRGPPGTGKTLIARAIDNETEHAFVWVSGYELLLQPLDTSMIQLAETFEDAVKMAPSVIFVDQIDSIASVPSCTDDYRLLSHLLGLMDRAGEAAVVIMAATNRPELLDPDLRRFRRFDREISVGVPDLAGRLEILKIHTENMKLDADVDLEWIAGSIEGYVGWDIAGLCKAVREQVCGRLDLIFLDPPTVAMRNFLRAISNTRGAMRDA</sequence>
<comment type="similarity">
    <text evidence="1">Belongs to the AAA ATPase family.</text>
</comment>
<evidence type="ECO:0000313" key="6">
    <source>
        <dbReference type="Proteomes" id="UP000012174"/>
    </source>
</evidence>
<dbReference type="GO" id="GO:0016887">
    <property type="term" value="F:ATP hydrolysis activity"/>
    <property type="evidence" value="ECO:0007669"/>
    <property type="project" value="InterPro"/>
</dbReference>
<dbReference type="PANTHER" id="PTHR23077">
    <property type="entry name" value="AAA-FAMILY ATPASE"/>
    <property type="match status" value="1"/>
</dbReference>
<dbReference type="Proteomes" id="UP000012174">
    <property type="component" value="Unassembled WGS sequence"/>
</dbReference>
<dbReference type="STRING" id="1287681.M7SRV6"/>
<dbReference type="SUPFAM" id="SSF54585">
    <property type="entry name" value="Cdc48 domain 2-like"/>
    <property type="match status" value="1"/>
</dbReference>
<evidence type="ECO:0000256" key="1">
    <source>
        <dbReference type="ARBA" id="ARBA00006914"/>
    </source>
</evidence>
<accession>M7SRV6</accession>
<dbReference type="GO" id="GO:0005524">
    <property type="term" value="F:ATP binding"/>
    <property type="evidence" value="ECO:0007669"/>
    <property type="project" value="UniProtKB-KW"/>
</dbReference>
<dbReference type="KEGG" id="ela:UCREL1_3765"/>
<keyword evidence="3" id="KW-0067">ATP-binding</keyword>
<keyword evidence="6" id="KW-1185">Reference proteome</keyword>
<dbReference type="Gene3D" id="3.40.50.300">
    <property type="entry name" value="P-loop containing nucleotide triphosphate hydrolases"/>
    <property type="match status" value="1"/>
</dbReference>
<dbReference type="eggNOG" id="KOG0730">
    <property type="taxonomic scope" value="Eukaryota"/>
</dbReference>
<keyword evidence="2" id="KW-0547">Nucleotide-binding</keyword>
<dbReference type="InterPro" id="IPR003593">
    <property type="entry name" value="AAA+_ATPase"/>
</dbReference>
<dbReference type="SUPFAM" id="SSF52540">
    <property type="entry name" value="P-loop containing nucleoside triphosphate hydrolases"/>
    <property type="match status" value="1"/>
</dbReference>
<name>M7SRV6_EUTLA</name>
<feature type="domain" description="AAA+ ATPase" evidence="4">
    <location>
        <begin position="210"/>
        <end position="342"/>
    </location>
</feature>
<evidence type="ECO:0000256" key="3">
    <source>
        <dbReference type="ARBA" id="ARBA00022840"/>
    </source>
</evidence>
<dbReference type="SUPFAM" id="SSF50692">
    <property type="entry name" value="ADC-like"/>
    <property type="match status" value="1"/>
</dbReference>
<evidence type="ECO:0000313" key="5">
    <source>
        <dbReference type="EMBL" id="EMR69214.1"/>
    </source>
</evidence>
<dbReference type="Gene3D" id="3.10.330.10">
    <property type="match status" value="1"/>
</dbReference>
<organism evidence="5 6">
    <name type="scientific">Eutypa lata (strain UCR-EL1)</name>
    <name type="common">Grapevine dieback disease fungus</name>
    <name type="synonym">Eutypa armeniacae</name>
    <dbReference type="NCBI Taxonomy" id="1287681"/>
    <lineage>
        <taxon>Eukaryota</taxon>
        <taxon>Fungi</taxon>
        <taxon>Dikarya</taxon>
        <taxon>Ascomycota</taxon>
        <taxon>Pezizomycotina</taxon>
        <taxon>Sordariomycetes</taxon>
        <taxon>Xylariomycetidae</taxon>
        <taxon>Xylariales</taxon>
        <taxon>Diatrypaceae</taxon>
        <taxon>Eutypa</taxon>
    </lineage>
</organism>
<reference evidence="6" key="1">
    <citation type="journal article" date="2013" name="Genome Announc.">
        <title>Draft genome sequence of the grapevine dieback fungus Eutypa lata UCR-EL1.</title>
        <authorList>
            <person name="Blanco-Ulate B."/>
            <person name="Rolshausen P.E."/>
            <person name="Cantu D."/>
        </authorList>
    </citation>
    <scope>NUCLEOTIDE SEQUENCE [LARGE SCALE GENOMIC DNA]</scope>
    <source>
        <strain evidence="6">UCR-EL1</strain>
    </source>
</reference>
<dbReference type="PANTHER" id="PTHR23077:SF171">
    <property type="entry name" value="NUCLEAR VALOSIN-CONTAINING PROTEIN-LIKE"/>
    <property type="match status" value="1"/>
</dbReference>
<dbReference type="InterPro" id="IPR009010">
    <property type="entry name" value="Asp_de-COase-like_dom_sf"/>
</dbReference>
<dbReference type="InterPro" id="IPR027417">
    <property type="entry name" value="P-loop_NTPase"/>
</dbReference>
<dbReference type="SMART" id="SM00382">
    <property type="entry name" value="AAA"/>
    <property type="match status" value="1"/>
</dbReference>
<keyword evidence="5" id="KW-0132">Cell division</keyword>
<dbReference type="Gene3D" id="1.10.8.60">
    <property type="match status" value="1"/>
</dbReference>
<evidence type="ECO:0000256" key="2">
    <source>
        <dbReference type="ARBA" id="ARBA00022741"/>
    </source>
</evidence>
<dbReference type="EMBL" id="KB706115">
    <property type="protein sequence ID" value="EMR69214.1"/>
    <property type="molecule type" value="Genomic_DNA"/>
</dbReference>